<dbReference type="PANTHER" id="PTHR30288:SF0">
    <property type="entry name" value="FLAGELLAR HOOK-ASSOCIATED PROTEIN 2"/>
    <property type="match status" value="1"/>
</dbReference>
<keyword evidence="3" id="KW-0175">Coiled coil</keyword>
<keyword evidence="5" id="KW-0964">Secreted</keyword>
<dbReference type="InterPro" id="IPR040026">
    <property type="entry name" value="FliD"/>
</dbReference>
<evidence type="ECO:0000256" key="5">
    <source>
        <dbReference type="RuleBase" id="RU362066"/>
    </source>
</evidence>
<dbReference type="GO" id="GO:0009421">
    <property type="term" value="C:bacterial-type flagellum filament cap"/>
    <property type="evidence" value="ECO:0007669"/>
    <property type="project" value="InterPro"/>
</dbReference>
<dbReference type="EMBL" id="SOHK01000015">
    <property type="protein sequence ID" value="TFD65284.1"/>
    <property type="molecule type" value="Genomic_DNA"/>
</dbReference>
<keyword evidence="9" id="KW-1185">Reference proteome</keyword>
<keyword evidence="8" id="KW-0282">Flagellum</keyword>
<dbReference type="Proteomes" id="UP000298154">
    <property type="component" value="Unassembled WGS sequence"/>
</dbReference>
<evidence type="ECO:0000256" key="3">
    <source>
        <dbReference type="ARBA" id="ARBA00023054"/>
    </source>
</evidence>
<keyword evidence="4 5" id="KW-0975">Bacterial flagellum</keyword>
<comment type="caution">
    <text evidence="8">The sequence shown here is derived from an EMBL/GenBank/DDBJ whole genome shotgun (WGS) entry which is preliminary data.</text>
</comment>
<comment type="function">
    <text evidence="5">Required for morphogenesis and for the elongation of the flagellar filament by facilitating polymerization of the flagellin monomers at the tip of growing filament. Forms a capping structure, which prevents flagellin subunits (transported through the central channel of the flagellum) from leaking out without polymerization at the distal end.</text>
</comment>
<dbReference type="RefSeq" id="WP_134556036.1">
    <property type="nucleotide sequence ID" value="NZ_SOHK01000015.1"/>
</dbReference>
<accession>A0A4R9AMF8</accession>
<dbReference type="GO" id="GO:0009424">
    <property type="term" value="C:bacterial-type flagellum hook"/>
    <property type="evidence" value="ECO:0007669"/>
    <property type="project" value="UniProtKB-UniRule"/>
</dbReference>
<dbReference type="InterPro" id="IPR010809">
    <property type="entry name" value="FliD_C"/>
</dbReference>
<dbReference type="Pfam" id="PF07195">
    <property type="entry name" value="FliD_C"/>
    <property type="match status" value="1"/>
</dbReference>
<reference evidence="8 9" key="1">
    <citation type="submission" date="2019-03" db="EMBL/GenBank/DDBJ databases">
        <title>Genomics of glacier-inhabiting Cryobacterium strains.</title>
        <authorList>
            <person name="Liu Q."/>
            <person name="Xin Y.-H."/>
        </authorList>
    </citation>
    <scope>NUCLEOTIDE SEQUENCE [LARGE SCALE GENOMIC DNA]</scope>
    <source>
        <strain evidence="8 9">Sr36</strain>
    </source>
</reference>
<evidence type="ECO:0000256" key="1">
    <source>
        <dbReference type="ARBA" id="ARBA00009764"/>
    </source>
</evidence>
<evidence type="ECO:0000313" key="8">
    <source>
        <dbReference type="EMBL" id="TFD65284.1"/>
    </source>
</evidence>
<dbReference type="OrthoDB" id="5241527at2"/>
<dbReference type="GO" id="GO:0071973">
    <property type="term" value="P:bacterial-type flagellum-dependent cell motility"/>
    <property type="evidence" value="ECO:0007669"/>
    <property type="project" value="TreeGrafter"/>
</dbReference>
<proteinExistence type="inferred from homology"/>
<dbReference type="GO" id="GO:0005576">
    <property type="term" value="C:extracellular region"/>
    <property type="evidence" value="ECO:0007669"/>
    <property type="project" value="UniProtKB-SubCell"/>
</dbReference>
<evidence type="ECO:0000256" key="4">
    <source>
        <dbReference type="ARBA" id="ARBA00023143"/>
    </source>
</evidence>
<evidence type="ECO:0000313" key="9">
    <source>
        <dbReference type="Proteomes" id="UP000298154"/>
    </source>
</evidence>
<organism evidence="8 9">
    <name type="scientific">Cryobacterium ruanii</name>
    <dbReference type="NCBI Taxonomy" id="1259197"/>
    <lineage>
        <taxon>Bacteria</taxon>
        <taxon>Bacillati</taxon>
        <taxon>Actinomycetota</taxon>
        <taxon>Actinomycetes</taxon>
        <taxon>Micrococcales</taxon>
        <taxon>Microbacteriaceae</taxon>
        <taxon>Cryobacterium</taxon>
    </lineage>
</organism>
<protein>
    <recommendedName>
        <fullName evidence="5">Flagellar hook-associated protein 2</fullName>
        <shortName evidence="5">HAP2</shortName>
    </recommendedName>
    <alternativeName>
        <fullName evidence="5">Flagellar cap protein</fullName>
    </alternativeName>
</protein>
<keyword evidence="8" id="KW-0969">Cilium</keyword>
<comment type="subcellular location">
    <subcellularLocation>
        <location evidence="5">Secreted</location>
    </subcellularLocation>
    <subcellularLocation>
        <location evidence="5">Bacterial flagellum</location>
    </subcellularLocation>
</comment>
<dbReference type="AlphaFoldDB" id="A0A4R9AMF8"/>
<comment type="similarity">
    <text evidence="1 5">Belongs to the FliD family.</text>
</comment>
<keyword evidence="8" id="KW-0966">Cell projection</keyword>
<dbReference type="GO" id="GO:0007155">
    <property type="term" value="P:cell adhesion"/>
    <property type="evidence" value="ECO:0007669"/>
    <property type="project" value="InterPro"/>
</dbReference>
<dbReference type="Pfam" id="PF02465">
    <property type="entry name" value="FliD_N"/>
    <property type="match status" value="1"/>
</dbReference>
<evidence type="ECO:0000259" key="7">
    <source>
        <dbReference type="Pfam" id="PF07195"/>
    </source>
</evidence>
<evidence type="ECO:0000259" key="6">
    <source>
        <dbReference type="Pfam" id="PF02465"/>
    </source>
</evidence>
<dbReference type="InterPro" id="IPR003481">
    <property type="entry name" value="FliD_N"/>
</dbReference>
<name>A0A4R9AMF8_9MICO</name>
<feature type="domain" description="Flagellar hook-associated protein 2 C-terminal" evidence="7">
    <location>
        <begin position="212"/>
        <end position="438"/>
    </location>
</feature>
<comment type="subunit">
    <text evidence="2 5">Homopentamer.</text>
</comment>
<sequence length="456" mass="46216">MSMAVDGLISGLDTTSLINSLMTLEAGPQNLLKAKVTTSNTLVAALQGLNSSVASLATLANRSVTADSLNLYAAKSSAASVTVSAGSTATTGALDIVVDKLAQAQSGVTAAMTVAPDTEFILVSNSGMKTRITASSTSLDHMVIALNAADAGITATKIASGTANGETQYRLQLVATTTGAAGAFALHSGTEDTVADTNNLLTAPGAAVIRTAQDASVTLWKGTAAEQAITSSTNTFADLLPGVAVTVSGVSTDPVTISVSRDDAAVSAIAKGLVESLNGVFALISTKSAVVNSTDASGKAIVSAGVFSGDSTVRDVKQLILSAASYPVGGRSPSEIGISITKTGTLEFDANKFAAAMKDDPEFVKSVLSEISSRVAAAATSASDKYDGMITGKVTGQESLVKSLGTQIDNWDLRLTSRRATLERTYASLEVQLSNMNAQSAWLTAQVDGLNSANGK</sequence>
<gene>
    <name evidence="8" type="ORF">E3T47_10650</name>
</gene>
<evidence type="ECO:0000256" key="2">
    <source>
        <dbReference type="ARBA" id="ARBA00011255"/>
    </source>
</evidence>
<dbReference type="PANTHER" id="PTHR30288">
    <property type="entry name" value="FLAGELLAR CAP/ASSEMBLY PROTEIN FLID"/>
    <property type="match status" value="1"/>
</dbReference>
<feature type="domain" description="Flagellar hook-associated protein 2 N-terminal" evidence="6">
    <location>
        <begin position="10"/>
        <end position="105"/>
    </location>
</feature>